<keyword evidence="4" id="KW-1185">Reference proteome</keyword>
<dbReference type="GeneID" id="62144312"/>
<name>A0A9P5IYL7_9HELO</name>
<evidence type="ECO:0000259" key="2">
    <source>
        <dbReference type="PROSITE" id="PS51725"/>
    </source>
</evidence>
<feature type="signal peptide" evidence="1">
    <location>
        <begin position="1"/>
        <end position="25"/>
    </location>
</feature>
<accession>A0A9P5IYL7</accession>
<dbReference type="Pfam" id="PF03992">
    <property type="entry name" value="ABM"/>
    <property type="match status" value="1"/>
</dbReference>
<comment type="caution">
    <text evidence="3">The sequence shown here is derived from an EMBL/GenBank/DDBJ whole genome shotgun (WGS) entry which is preliminary data.</text>
</comment>
<dbReference type="RefSeq" id="XP_038738594.1">
    <property type="nucleotide sequence ID" value="XM_038871233.1"/>
</dbReference>
<dbReference type="EMBL" id="RCSW01000001">
    <property type="protein sequence ID" value="KAF7955464.1"/>
    <property type="molecule type" value="Genomic_DNA"/>
</dbReference>
<dbReference type="Proteomes" id="UP000710849">
    <property type="component" value="Unassembled WGS sequence"/>
</dbReference>
<feature type="chain" id="PRO_5040287445" description="ABM domain-containing protein" evidence="1">
    <location>
        <begin position="26"/>
        <end position="117"/>
    </location>
</feature>
<reference evidence="3 4" key="1">
    <citation type="journal article" date="2020" name="Genome Biol. Evol.">
        <title>Comparative genomics of Sclerotiniaceae.</title>
        <authorList>
            <person name="Valero Jimenez C.A."/>
            <person name="Steentjes M."/>
            <person name="Scholten O.E."/>
            <person name="Van Kan J.A.L."/>
        </authorList>
    </citation>
    <scope>NUCLEOTIDE SEQUENCE [LARGE SCALE GENOMIC DNA]</scope>
    <source>
        <strain evidence="3 4">MUCL 94</strain>
    </source>
</reference>
<evidence type="ECO:0000313" key="4">
    <source>
        <dbReference type="Proteomes" id="UP000710849"/>
    </source>
</evidence>
<dbReference type="PROSITE" id="PS51725">
    <property type="entry name" value="ABM"/>
    <property type="match status" value="1"/>
</dbReference>
<gene>
    <name evidence="3" type="ORF">EAE97_000723</name>
</gene>
<evidence type="ECO:0000313" key="3">
    <source>
        <dbReference type="EMBL" id="KAF7955464.1"/>
    </source>
</evidence>
<sequence length="117" mass="13406">MRLRRFALWWCIHLIAIIFPKEGKADRVAELLDEISTHIKATEPGTLKYEIKKEVNKKTGAVEIIMFESYKDRTAIAAHGSSEEFKAFGKKLKDEDLIAKPMELKFLKHVGGFSSRL</sequence>
<keyword evidence="1" id="KW-0732">Signal</keyword>
<dbReference type="InterPro" id="IPR007138">
    <property type="entry name" value="ABM_dom"/>
</dbReference>
<dbReference type="PANTHER" id="PTHR40624:SF1">
    <property type="entry name" value="BIOSYNTHESIS MONOOXYGENASE, PUTATIVE (AFU_ORTHOLOGUE AFUA_1G12025)-RELATED"/>
    <property type="match status" value="1"/>
</dbReference>
<evidence type="ECO:0000256" key="1">
    <source>
        <dbReference type="SAM" id="SignalP"/>
    </source>
</evidence>
<dbReference type="Gene3D" id="3.30.70.100">
    <property type="match status" value="1"/>
</dbReference>
<protein>
    <recommendedName>
        <fullName evidence="2">ABM domain-containing protein</fullName>
    </recommendedName>
</protein>
<feature type="domain" description="ABM" evidence="2">
    <location>
        <begin position="12"/>
        <end position="106"/>
    </location>
</feature>
<dbReference type="InterPro" id="IPR011008">
    <property type="entry name" value="Dimeric_a/b-barrel"/>
</dbReference>
<dbReference type="PANTHER" id="PTHR40624">
    <property type="entry name" value="BIOSYNTHESIS MONOOXYGENASE, PUTATIVE (AFU_ORTHOLOGUE AFUA_1G12025)-RELATED"/>
    <property type="match status" value="1"/>
</dbReference>
<dbReference type="AlphaFoldDB" id="A0A9P5IYL7"/>
<proteinExistence type="predicted"/>
<organism evidence="3 4">
    <name type="scientific">Botrytis byssoidea</name>
    <dbReference type="NCBI Taxonomy" id="139641"/>
    <lineage>
        <taxon>Eukaryota</taxon>
        <taxon>Fungi</taxon>
        <taxon>Dikarya</taxon>
        <taxon>Ascomycota</taxon>
        <taxon>Pezizomycotina</taxon>
        <taxon>Leotiomycetes</taxon>
        <taxon>Helotiales</taxon>
        <taxon>Sclerotiniaceae</taxon>
        <taxon>Botrytis</taxon>
    </lineage>
</organism>
<dbReference type="SUPFAM" id="SSF54909">
    <property type="entry name" value="Dimeric alpha+beta barrel"/>
    <property type="match status" value="1"/>
</dbReference>